<dbReference type="Proteomes" id="UP001270053">
    <property type="component" value="Unassembled WGS sequence"/>
</dbReference>
<dbReference type="EMBL" id="JAWXVH010000004">
    <property type="protein sequence ID" value="MDX6186229.1"/>
    <property type="molecule type" value="Genomic_DNA"/>
</dbReference>
<sequence length="217" mass="25837">MITKIEYRNEHSEILTLQQAEQSTFFFKYIYENNELKKIEEYVPTSRTDNRKILGGGEYYLSDNEDYEAIVSQYAPMGKRKNWTFYFNKQTNSFGDYSWEIHAYYNEEIERKWIKGYNGQNDKLFYCEKSLIDNQIIGKKKYLTSSIIEQQYDSGLVIVYDDNDDTEIEKVVTGWEGDTTYYSLSEFIDSGITSYFDWFANPYYHSFYPVLPSDPIV</sequence>
<evidence type="ECO:0000313" key="4">
    <source>
        <dbReference type="Proteomes" id="UP001278738"/>
    </source>
</evidence>
<gene>
    <name evidence="1" type="ORF">SGQ18_10505</name>
    <name evidence="2" type="ORF">SGQ44_10695</name>
</gene>
<name>A0AAJ2SBS9_9FLAO</name>
<evidence type="ECO:0000313" key="1">
    <source>
        <dbReference type="EMBL" id="MDX6182591.1"/>
    </source>
</evidence>
<evidence type="ECO:0000313" key="3">
    <source>
        <dbReference type="Proteomes" id="UP001270053"/>
    </source>
</evidence>
<comment type="caution">
    <text evidence="2">The sequence shown here is derived from an EMBL/GenBank/DDBJ whole genome shotgun (WGS) entry which is preliminary data.</text>
</comment>
<reference evidence="2 4" key="1">
    <citation type="submission" date="2023-11" db="EMBL/GenBank/DDBJ databases">
        <title>Unpublished Manusciprt.</title>
        <authorList>
            <person name="Saticioglu I.B."/>
            <person name="Ay H."/>
            <person name="Ajmi N."/>
            <person name="Altun S."/>
            <person name="Duman M."/>
        </authorList>
    </citation>
    <scope>NUCLEOTIDE SEQUENCE</scope>
    <source>
        <strain evidence="1 4">Fl-33</strain>
        <strain evidence="2">Fl-77</strain>
    </source>
</reference>
<dbReference type="RefSeq" id="WP_229974482.1">
    <property type="nucleotide sequence ID" value="NZ_CP087133.1"/>
</dbReference>
<dbReference type="Proteomes" id="UP001278738">
    <property type="component" value="Unassembled WGS sequence"/>
</dbReference>
<organism evidence="2 3">
    <name type="scientific">Flavobacterium flavipigmentatum</name>
    <dbReference type="NCBI Taxonomy" id="2893884"/>
    <lineage>
        <taxon>Bacteria</taxon>
        <taxon>Pseudomonadati</taxon>
        <taxon>Bacteroidota</taxon>
        <taxon>Flavobacteriia</taxon>
        <taxon>Flavobacteriales</taxon>
        <taxon>Flavobacteriaceae</taxon>
        <taxon>Flavobacterium</taxon>
    </lineage>
</organism>
<dbReference type="AlphaFoldDB" id="A0AAJ2SBS9"/>
<proteinExistence type="predicted"/>
<accession>A0AAJ2SBS9</accession>
<dbReference type="EMBL" id="JAWXVG010000004">
    <property type="protein sequence ID" value="MDX6182591.1"/>
    <property type="molecule type" value="Genomic_DNA"/>
</dbReference>
<protein>
    <submittedName>
        <fullName evidence="2">Uncharacterized protein</fullName>
    </submittedName>
</protein>
<evidence type="ECO:0000313" key="2">
    <source>
        <dbReference type="EMBL" id="MDX6186229.1"/>
    </source>
</evidence>
<keyword evidence="4" id="KW-1185">Reference proteome</keyword>